<evidence type="ECO:0000313" key="1">
    <source>
        <dbReference type="EMBL" id="ABW31184.1"/>
    </source>
</evidence>
<name>B0C667_ACAM1</name>
<dbReference type="Proteomes" id="UP000000268">
    <property type="component" value="Chromosome"/>
</dbReference>
<dbReference type="EMBL" id="CP000828">
    <property type="protein sequence ID" value="ABW31184.1"/>
    <property type="molecule type" value="Genomic_DNA"/>
</dbReference>
<organism evidence="1 2">
    <name type="scientific">Acaryochloris marina (strain MBIC 11017)</name>
    <dbReference type="NCBI Taxonomy" id="329726"/>
    <lineage>
        <taxon>Bacteria</taxon>
        <taxon>Bacillati</taxon>
        <taxon>Cyanobacteriota</taxon>
        <taxon>Cyanophyceae</taxon>
        <taxon>Acaryochloridales</taxon>
        <taxon>Acaryochloridaceae</taxon>
        <taxon>Acaryochloris</taxon>
    </lineage>
</organism>
<dbReference type="STRING" id="329726.AM1_6252"/>
<dbReference type="KEGG" id="amr:AM1_6252"/>
<keyword evidence="2" id="KW-1185">Reference proteome</keyword>
<evidence type="ECO:0000313" key="2">
    <source>
        <dbReference type="Proteomes" id="UP000000268"/>
    </source>
</evidence>
<dbReference type="AlphaFoldDB" id="B0C667"/>
<protein>
    <submittedName>
        <fullName evidence="1">Uncharacterized protein</fullName>
    </submittedName>
</protein>
<accession>B0C667</accession>
<reference evidence="1 2" key="1">
    <citation type="journal article" date="2008" name="Proc. Natl. Acad. Sci. U.S.A.">
        <title>Niche adaptation and genome expansion in the chlorophyll d-producing cyanobacterium Acaryochloris marina.</title>
        <authorList>
            <person name="Swingley W.D."/>
            <person name="Chen M."/>
            <person name="Cheung P.C."/>
            <person name="Conrad A.L."/>
            <person name="Dejesa L.C."/>
            <person name="Hao J."/>
            <person name="Honchak B.M."/>
            <person name="Karbach L.E."/>
            <person name="Kurdoglu A."/>
            <person name="Lahiri S."/>
            <person name="Mastrian S.D."/>
            <person name="Miyashita H."/>
            <person name="Page L."/>
            <person name="Ramakrishna P."/>
            <person name="Satoh S."/>
            <person name="Sattley W.M."/>
            <person name="Shimada Y."/>
            <person name="Taylor H.L."/>
            <person name="Tomo T."/>
            <person name="Tsuchiya T."/>
            <person name="Wang Z.T."/>
            <person name="Raymond J."/>
            <person name="Mimuro M."/>
            <person name="Blankenship R.E."/>
            <person name="Touchman J.W."/>
        </authorList>
    </citation>
    <scope>NUCLEOTIDE SEQUENCE [LARGE SCALE GENOMIC DNA]</scope>
    <source>
        <strain evidence="2">MBIC 11017</strain>
    </source>
</reference>
<dbReference type="HOGENOM" id="CLU_3178835_0_0_3"/>
<sequence>MPFNIAMALTMLNATKVARVAFPTRTKVTGLPSYRILSRVAFEDKI</sequence>
<proteinExistence type="predicted"/>
<gene>
    <name evidence="1" type="ordered locus">AM1_6252</name>
</gene>